<dbReference type="EMBL" id="LRRQ01000106">
    <property type="protein sequence ID" value="OAM89100.1"/>
    <property type="molecule type" value="Genomic_DNA"/>
</dbReference>
<keyword evidence="2" id="KW-0560">Oxidoreductase</keyword>
<comment type="caution">
    <text evidence="3">The sequence shown here is derived from an EMBL/GenBank/DDBJ whole genome shotgun (WGS) entry which is preliminary data.</text>
</comment>
<protein>
    <submittedName>
        <fullName evidence="3">Short-chain dehydrogenase</fullName>
    </submittedName>
</protein>
<reference evidence="3 4" key="1">
    <citation type="submission" date="2016-01" db="EMBL/GenBank/DDBJ databases">
        <title>High potential of lignocellulose degradation of a new Verrucomicrobia species.</title>
        <authorList>
            <person name="Wang Y."/>
            <person name="Shi Y."/>
            <person name="Qiu Z."/>
            <person name="Liu S."/>
            <person name="Yang H."/>
        </authorList>
    </citation>
    <scope>NUCLEOTIDE SEQUENCE [LARGE SCALE GENOMIC DNA]</scope>
    <source>
        <strain evidence="3 4">TSB47</strain>
    </source>
</reference>
<evidence type="ECO:0000313" key="3">
    <source>
        <dbReference type="EMBL" id="OAM89100.1"/>
    </source>
</evidence>
<dbReference type="PRINTS" id="PR00081">
    <property type="entry name" value="GDHRDH"/>
</dbReference>
<organism evidence="3 4">
    <name type="scientific">Termitidicoccus mucosus</name>
    <dbReference type="NCBI Taxonomy" id="1184151"/>
    <lineage>
        <taxon>Bacteria</taxon>
        <taxon>Pseudomonadati</taxon>
        <taxon>Verrucomicrobiota</taxon>
        <taxon>Opitutia</taxon>
        <taxon>Opitutales</taxon>
        <taxon>Opitutaceae</taxon>
        <taxon>Termitidicoccus</taxon>
    </lineage>
</organism>
<keyword evidence="4" id="KW-1185">Reference proteome</keyword>
<dbReference type="InterPro" id="IPR036291">
    <property type="entry name" value="NAD(P)-bd_dom_sf"/>
</dbReference>
<dbReference type="InterPro" id="IPR020904">
    <property type="entry name" value="Sc_DH/Rdtase_CS"/>
</dbReference>
<dbReference type="Gene3D" id="3.40.50.720">
    <property type="entry name" value="NAD(P)-binding Rossmann-like Domain"/>
    <property type="match status" value="1"/>
</dbReference>
<evidence type="ECO:0000256" key="1">
    <source>
        <dbReference type="ARBA" id="ARBA00006484"/>
    </source>
</evidence>
<dbReference type="PROSITE" id="PS00061">
    <property type="entry name" value="ADH_SHORT"/>
    <property type="match status" value="1"/>
</dbReference>
<dbReference type="AlphaFoldDB" id="A0A178IGH2"/>
<evidence type="ECO:0000313" key="4">
    <source>
        <dbReference type="Proteomes" id="UP000078486"/>
    </source>
</evidence>
<accession>A0A178IGH2</accession>
<proteinExistence type="inferred from homology"/>
<dbReference type="Pfam" id="PF00106">
    <property type="entry name" value="adh_short"/>
    <property type="match status" value="1"/>
</dbReference>
<dbReference type="STRING" id="1184151.AW736_14840"/>
<gene>
    <name evidence="3" type="ORF">AW736_14840</name>
</gene>
<comment type="similarity">
    <text evidence="1">Belongs to the short-chain dehydrogenases/reductases (SDR) family.</text>
</comment>
<dbReference type="InterPro" id="IPR002347">
    <property type="entry name" value="SDR_fam"/>
</dbReference>
<dbReference type="PANTHER" id="PTHR44196:SF1">
    <property type="entry name" value="DEHYDROGENASE_REDUCTASE SDR FAMILY MEMBER 7B"/>
    <property type="match status" value="1"/>
</dbReference>
<dbReference type="PANTHER" id="PTHR44196">
    <property type="entry name" value="DEHYDROGENASE/REDUCTASE SDR FAMILY MEMBER 7B"/>
    <property type="match status" value="1"/>
</dbReference>
<dbReference type="SUPFAM" id="SSF51735">
    <property type="entry name" value="NAD(P)-binding Rossmann-fold domains"/>
    <property type="match status" value="1"/>
</dbReference>
<dbReference type="Proteomes" id="UP000078486">
    <property type="component" value="Unassembled WGS sequence"/>
</dbReference>
<evidence type="ECO:0000256" key="2">
    <source>
        <dbReference type="ARBA" id="ARBA00023002"/>
    </source>
</evidence>
<sequence length="244" mass="26298">MQKAFLVGATSGIAQALAERLAASGAALFLAGRSGGKLDLMARDLRLRHGARVETLAVEFEKTEGHAGAVRRAWEWLGGADASFVCHGALIDQKVCERDFGEATRSFQINLLSAASFAGEIANRMEAAGHGTLVVISSVAGDRGRQSNYAYGAAKAGLTAFLQGLRNRLFPSGARVLTVKPGYVDTPMAAHIRSSLKVSADRAARDILCAAEKGCDTLYTPWFWRPIMLVVRLIPEYVFKRMKL</sequence>
<dbReference type="GO" id="GO:0016020">
    <property type="term" value="C:membrane"/>
    <property type="evidence" value="ECO:0007669"/>
    <property type="project" value="TreeGrafter"/>
</dbReference>
<name>A0A178IGH2_9BACT</name>
<dbReference type="NCBIfam" id="NF005489">
    <property type="entry name" value="PRK07102.1"/>
    <property type="match status" value="1"/>
</dbReference>
<dbReference type="OrthoDB" id="9808814at2"/>
<dbReference type="GO" id="GO:0016491">
    <property type="term" value="F:oxidoreductase activity"/>
    <property type="evidence" value="ECO:0007669"/>
    <property type="project" value="UniProtKB-KW"/>
</dbReference>